<keyword evidence="3" id="KW-1185">Reference proteome</keyword>
<protein>
    <submittedName>
        <fullName evidence="2">Type II toxin-antitoxin system prevent-host-death family antitoxin</fullName>
    </submittedName>
</protein>
<comment type="similarity">
    <text evidence="1">Belongs to the phD/YefM antitoxin family.</text>
</comment>
<sequence>MITANISKTKNELSRYLEAVRGGETVVILDRNRPIAQIQPLSSESGADLARLSELEAGGLITRPQSRDVAWIRHLQPVGDDPAGQVESVDALIEERESGR</sequence>
<dbReference type="Proteomes" id="UP001225316">
    <property type="component" value="Unassembled WGS sequence"/>
</dbReference>
<dbReference type="SUPFAM" id="SSF143120">
    <property type="entry name" value="YefM-like"/>
    <property type="match status" value="1"/>
</dbReference>
<dbReference type="Gene3D" id="3.40.1620.10">
    <property type="entry name" value="YefM-like domain"/>
    <property type="match status" value="1"/>
</dbReference>
<proteinExistence type="inferred from homology"/>
<evidence type="ECO:0000313" key="2">
    <source>
        <dbReference type="EMBL" id="MDQ8208990.1"/>
    </source>
</evidence>
<organism evidence="2 3">
    <name type="scientific">Thalassobacterium maritimum</name>
    <dbReference type="NCBI Taxonomy" id="3041265"/>
    <lineage>
        <taxon>Bacteria</taxon>
        <taxon>Pseudomonadati</taxon>
        <taxon>Verrucomicrobiota</taxon>
        <taxon>Opitutia</taxon>
        <taxon>Puniceicoccales</taxon>
        <taxon>Coraliomargaritaceae</taxon>
        <taxon>Thalassobacterium</taxon>
    </lineage>
</organism>
<dbReference type="NCBIfam" id="TIGR01552">
    <property type="entry name" value="phd_fam"/>
    <property type="match status" value="1"/>
</dbReference>
<dbReference type="InterPro" id="IPR036165">
    <property type="entry name" value="YefM-like_sf"/>
</dbReference>
<evidence type="ECO:0000313" key="3">
    <source>
        <dbReference type="Proteomes" id="UP001225316"/>
    </source>
</evidence>
<dbReference type="EMBL" id="JARXHW010000047">
    <property type="protein sequence ID" value="MDQ8208990.1"/>
    <property type="molecule type" value="Genomic_DNA"/>
</dbReference>
<evidence type="ECO:0000256" key="1">
    <source>
        <dbReference type="ARBA" id="ARBA00009981"/>
    </source>
</evidence>
<comment type="caution">
    <text evidence="2">The sequence shown here is derived from an EMBL/GenBank/DDBJ whole genome shotgun (WGS) entry which is preliminary data.</text>
</comment>
<gene>
    <name evidence="2" type="ORF">QEH52_15800</name>
</gene>
<accession>A0ABU1AXX6</accession>
<reference evidence="2 3" key="1">
    <citation type="submission" date="2023-04" db="EMBL/GenBank/DDBJ databases">
        <title>A novel bacteria isolated from coastal sediment.</title>
        <authorList>
            <person name="Liu X.-J."/>
            <person name="Du Z.-J."/>
        </authorList>
    </citation>
    <scope>NUCLEOTIDE SEQUENCE [LARGE SCALE GENOMIC DNA]</scope>
    <source>
        <strain evidence="2 3">SDUM461003</strain>
    </source>
</reference>
<name>A0ABU1AXX6_9BACT</name>